<reference evidence="1" key="1">
    <citation type="submission" date="2018-05" db="EMBL/GenBank/DDBJ databases">
        <authorList>
            <person name="Lanie J.A."/>
            <person name="Ng W.-L."/>
            <person name="Kazmierczak K.M."/>
            <person name="Andrzejewski T.M."/>
            <person name="Davidsen T.M."/>
            <person name="Wayne K.J."/>
            <person name="Tettelin H."/>
            <person name="Glass J.I."/>
            <person name="Rusch D."/>
            <person name="Podicherti R."/>
            <person name="Tsui H.-C.T."/>
            <person name="Winkler M.E."/>
        </authorList>
    </citation>
    <scope>NUCLEOTIDE SEQUENCE</scope>
</reference>
<dbReference type="AlphaFoldDB" id="A0A381V261"/>
<gene>
    <name evidence="1" type="ORF">METZ01_LOCUS86782</name>
</gene>
<sequence length="87" mass="9647">MSTIGTISCLILYLWVFKEIDESLLAIEIQATTARELSNEVSELTSKIDQLSRPDIIKSRAGKELGMVIAKPETLVITLDKSILNNL</sequence>
<protein>
    <recommendedName>
        <fullName evidence="2">Cell division protein FtsL</fullName>
    </recommendedName>
</protein>
<evidence type="ECO:0008006" key="2">
    <source>
        <dbReference type="Google" id="ProtNLM"/>
    </source>
</evidence>
<accession>A0A381V261</accession>
<name>A0A381V261_9ZZZZ</name>
<proteinExistence type="predicted"/>
<evidence type="ECO:0000313" key="1">
    <source>
        <dbReference type="EMBL" id="SVA33928.1"/>
    </source>
</evidence>
<dbReference type="EMBL" id="UINC01007545">
    <property type="protein sequence ID" value="SVA33928.1"/>
    <property type="molecule type" value="Genomic_DNA"/>
</dbReference>
<organism evidence="1">
    <name type="scientific">marine metagenome</name>
    <dbReference type="NCBI Taxonomy" id="408172"/>
    <lineage>
        <taxon>unclassified sequences</taxon>
        <taxon>metagenomes</taxon>
        <taxon>ecological metagenomes</taxon>
    </lineage>
</organism>